<organism evidence="2 3">
    <name type="scientific">Massilia pinisoli</name>
    <dbReference type="NCBI Taxonomy" id="1772194"/>
    <lineage>
        <taxon>Bacteria</taxon>
        <taxon>Pseudomonadati</taxon>
        <taxon>Pseudomonadota</taxon>
        <taxon>Betaproteobacteria</taxon>
        <taxon>Burkholderiales</taxon>
        <taxon>Oxalobacteraceae</taxon>
        <taxon>Telluria group</taxon>
        <taxon>Massilia</taxon>
    </lineage>
</organism>
<gene>
    <name evidence="2" type="ORF">NX784_19125</name>
</gene>
<evidence type="ECO:0000313" key="3">
    <source>
        <dbReference type="Proteomes" id="UP001204151"/>
    </source>
</evidence>
<dbReference type="Pfam" id="PF01584">
    <property type="entry name" value="CheW"/>
    <property type="match status" value="1"/>
</dbReference>
<dbReference type="InterPro" id="IPR039315">
    <property type="entry name" value="CheW"/>
</dbReference>
<dbReference type="SMART" id="SM00260">
    <property type="entry name" value="CheW"/>
    <property type="match status" value="1"/>
</dbReference>
<dbReference type="PANTHER" id="PTHR22617:SF43">
    <property type="entry name" value="PROTEIN PILI"/>
    <property type="match status" value="1"/>
</dbReference>
<dbReference type="PANTHER" id="PTHR22617">
    <property type="entry name" value="CHEMOTAXIS SENSOR HISTIDINE KINASE-RELATED"/>
    <property type="match status" value="1"/>
</dbReference>
<name>A0ABT1ZUS7_9BURK</name>
<keyword evidence="3" id="KW-1185">Reference proteome</keyword>
<dbReference type="Proteomes" id="UP001204151">
    <property type="component" value="Unassembled WGS sequence"/>
</dbReference>
<dbReference type="InterPro" id="IPR036061">
    <property type="entry name" value="CheW-like_dom_sf"/>
</dbReference>
<proteinExistence type="predicted"/>
<dbReference type="SUPFAM" id="SSF50341">
    <property type="entry name" value="CheW-like"/>
    <property type="match status" value="1"/>
</dbReference>
<protein>
    <submittedName>
        <fullName evidence="2">Chemotaxis protein CheW</fullName>
    </submittedName>
</protein>
<dbReference type="InterPro" id="IPR002545">
    <property type="entry name" value="CheW-lke_dom"/>
</dbReference>
<dbReference type="RefSeq" id="WP_258818286.1">
    <property type="nucleotide sequence ID" value="NZ_JANUGW010000015.1"/>
</dbReference>
<evidence type="ECO:0000259" key="1">
    <source>
        <dbReference type="PROSITE" id="PS50851"/>
    </source>
</evidence>
<reference evidence="2 3" key="1">
    <citation type="submission" date="2022-08" db="EMBL/GenBank/DDBJ databases">
        <title>Reclassification of Massilia species as members of the genera Telluria, Duganella, Pseudoduganella, Mokoshia gen. nov. and Zemynaea gen. nov. using orthogonal and non-orthogonal genome-based approaches.</title>
        <authorList>
            <person name="Bowman J.P."/>
        </authorList>
    </citation>
    <scope>NUCLEOTIDE SEQUENCE [LARGE SCALE GENOMIC DNA]</scope>
    <source>
        <strain evidence="2 3">JCM 31316</strain>
    </source>
</reference>
<dbReference type="EMBL" id="JANUGW010000015">
    <property type="protein sequence ID" value="MCS0583710.1"/>
    <property type="molecule type" value="Genomic_DNA"/>
</dbReference>
<comment type="caution">
    <text evidence="2">The sequence shown here is derived from an EMBL/GenBank/DDBJ whole genome shotgun (WGS) entry which is preliminary data.</text>
</comment>
<evidence type="ECO:0000313" key="2">
    <source>
        <dbReference type="EMBL" id="MCS0583710.1"/>
    </source>
</evidence>
<accession>A0ABT1ZUS7</accession>
<feature type="domain" description="CheW-like" evidence="1">
    <location>
        <begin position="1"/>
        <end position="139"/>
    </location>
</feature>
<dbReference type="PROSITE" id="PS50851">
    <property type="entry name" value="CHEW"/>
    <property type="match status" value="1"/>
</dbReference>
<sequence length="149" mass="15559">MKVMVFHIGVDRYALPLADVLRVVPVASLKALPGAPDFVRGLLDLHGEAIPVIDLSRLAGAPPDAVRYDTRILLVDVPAGGRRRRLGLKAERVIGVADIDGPLADAGVASAPWLGQVAAGTEGMLQLVDPDRMLAPDVEALLFGAGEAA</sequence>
<dbReference type="Gene3D" id="2.40.50.180">
    <property type="entry name" value="CheA-289, Domain 4"/>
    <property type="match status" value="1"/>
</dbReference>